<dbReference type="RefSeq" id="WP_348395251.1">
    <property type="nucleotide sequence ID" value="NZ_CP136600.1"/>
</dbReference>
<feature type="compositionally biased region" description="Polar residues" evidence="1">
    <location>
        <begin position="345"/>
        <end position="356"/>
    </location>
</feature>
<name>A0ABZ0GKY8_9GAMM</name>
<feature type="compositionally biased region" description="Basic residues" evidence="1">
    <location>
        <begin position="498"/>
        <end position="508"/>
    </location>
</feature>
<feature type="compositionally biased region" description="Basic residues" evidence="1">
    <location>
        <begin position="261"/>
        <end position="281"/>
    </location>
</feature>
<evidence type="ECO:0000313" key="3">
    <source>
        <dbReference type="EMBL" id="WOH36438.1"/>
    </source>
</evidence>
<evidence type="ECO:0000256" key="1">
    <source>
        <dbReference type="SAM" id="MobiDB-lite"/>
    </source>
</evidence>
<keyword evidence="4" id="KW-1185">Reference proteome</keyword>
<feature type="compositionally biased region" description="Polar residues" evidence="1">
    <location>
        <begin position="288"/>
        <end position="301"/>
    </location>
</feature>
<feature type="signal peptide" evidence="2">
    <location>
        <begin position="1"/>
        <end position="23"/>
    </location>
</feature>
<dbReference type="Pfam" id="PF11737">
    <property type="entry name" value="DUF3300"/>
    <property type="match status" value="1"/>
</dbReference>
<sequence>MKSLTLIFALACLLNLPVGYAESAPESPPEPIEYSQAELEQMLAPIALYPDSVLTHILIAATYPLEVIEAERWVTKNPDLSNNKLMDKGEQMEWDPSVVALLPFANILTKMSDELTWTRQLGDAFLSNEEQVLASIQSLRQKADSAGTLAQMENVDVAREDNNIAITPADPQIVYVPYYDARVVYGPWYWHSYPPVYWAHYPSYYSPHYYAAYPAPFYWHSAVHISVGWFFGGFHWGNHHVVVNHHPHSYYYRHHNNHHHGHVSHYSGGKKHYSSGKKHYSSGKPHTAKQSSKGYQRWQHQPSHRKSIAYKNERVAKHYKSSKPSVSQASKSRKQDRKLLALNKYNGSQNTSSNKNYKVKKGNNITSSQHQKVKQQLGKTSVRSKTYKSNNTVAATNSNNRKSSANNLGIKRSKPSKSSTVKANTNKVYKEQSRKPSLNASAKQHKQLSNKNTYKAPSSNYKQKANKPSYSKPSYKSSKQRSAPKQRTAPSRNSSPKSSRKSSSRPKH</sequence>
<feature type="compositionally biased region" description="Low complexity" evidence="1">
    <location>
        <begin position="389"/>
        <end position="400"/>
    </location>
</feature>
<protein>
    <submittedName>
        <fullName evidence="3">DUF3300 domain-containing protein</fullName>
    </submittedName>
</protein>
<accession>A0ABZ0GKY8</accession>
<dbReference type="EMBL" id="CP136600">
    <property type="protein sequence ID" value="WOH36438.1"/>
    <property type="molecule type" value="Genomic_DNA"/>
</dbReference>
<evidence type="ECO:0000313" key="4">
    <source>
        <dbReference type="Proteomes" id="UP001301442"/>
    </source>
</evidence>
<feature type="region of interest" description="Disordered" evidence="1">
    <location>
        <begin position="261"/>
        <end position="508"/>
    </location>
</feature>
<organism evidence="3 4">
    <name type="scientific">Thalassotalea fonticola</name>
    <dbReference type="NCBI Taxonomy" id="3065649"/>
    <lineage>
        <taxon>Bacteria</taxon>
        <taxon>Pseudomonadati</taxon>
        <taxon>Pseudomonadota</taxon>
        <taxon>Gammaproteobacteria</taxon>
        <taxon>Alteromonadales</taxon>
        <taxon>Colwelliaceae</taxon>
        <taxon>Thalassotalea</taxon>
    </lineage>
</organism>
<dbReference type="PANTHER" id="PTHR40269:SF1">
    <property type="entry name" value="OUTER MEMBRANE PROTEIN"/>
    <property type="match status" value="1"/>
</dbReference>
<evidence type="ECO:0000256" key="2">
    <source>
        <dbReference type="SAM" id="SignalP"/>
    </source>
</evidence>
<feature type="compositionally biased region" description="Polar residues" evidence="1">
    <location>
        <begin position="377"/>
        <end position="388"/>
    </location>
</feature>
<dbReference type="PANTHER" id="PTHR40269">
    <property type="entry name" value="OUTER MEMBRANE PROTEIN-RELATED"/>
    <property type="match status" value="1"/>
</dbReference>
<feature type="compositionally biased region" description="Polar residues" evidence="1">
    <location>
        <begin position="449"/>
        <end position="463"/>
    </location>
</feature>
<dbReference type="InterPro" id="IPR021728">
    <property type="entry name" value="DUF3300"/>
</dbReference>
<dbReference type="Proteomes" id="UP001301442">
    <property type="component" value="Chromosome"/>
</dbReference>
<reference evidence="3 4" key="1">
    <citation type="submission" date="2023-09" db="EMBL/GenBank/DDBJ databases">
        <authorList>
            <person name="Qi X."/>
        </authorList>
    </citation>
    <scope>NUCLEOTIDE SEQUENCE [LARGE SCALE GENOMIC DNA]</scope>
    <source>
        <strain evidence="3 4">S1-1</strain>
    </source>
</reference>
<gene>
    <name evidence="3" type="ORF">RI844_13785</name>
</gene>
<feature type="chain" id="PRO_5045230381" evidence="2">
    <location>
        <begin position="24"/>
        <end position="508"/>
    </location>
</feature>
<feature type="compositionally biased region" description="Low complexity" evidence="1">
    <location>
        <begin position="467"/>
        <end position="477"/>
    </location>
</feature>
<proteinExistence type="predicted"/>
<keyword evidence="2" id="KW-0732">Signal</keyword>
<feature type="compositionally biased region" description="Polar residues" evidence="1">
    <location>
        <begin position="416"/>
        <end position="427"/>
    </location>
</feature>